<dbReference type="AlphaFoldDB" id="A0A2K3M487"/>
<dbReference type="Pfam" id="PF02519">
    <property type="entry name" value="Auxin_inducible"/>
    <property type="match status" value="1"/>
</dbReference>
<evidence type="ECO:0000313" key="2">
    <source>
        <dbReference type="EMBL" id="PNX85607.1"/>
    </source>
</evidence>
<dbReference type="Proteomes" id="UP000236291">
    <property type="component" value="Unassembled WGS sequence"/>
</dbReference>
<dbReference type="PANTHER" id="PTHR31374:SF19">
    <property type="entry name" value="F8A24.8 PROTEIN"/>
    <property type="match status" value="1"/>
</dbReference>
<organism evidence="2 3">
    <name type="scientific">Trifolium pratense</name>
    <name type="common">Red clover</name>
    <dbReference type="NCBI Taxonomy" id="57577"/>
    <lineage>
        <taxon>Eukaryota</taxon>
        <taxon>Viridiplantae</taxon>
        <taxon>Streptophyta</taxon>
        <taxon>Embryophyta</taxon>
        <taxon>Tracheophyta</taxon>
        <taxon>Spermatophyta</taxon>
        <taxon>Magnoliopsida</taxon>
        <taxon>eudicotyledons</taxon>
        <taxon>Gunneridae</taxon>
        <taxon>Pentapetalae</taxon>
        <taxon>rosids</taxon>
        <taxon>fabids</taxon>
        <taxon>Fabales</taxon>
        <taxon>Fabaceae</taxon>
        <taxon>Papilionoideae</taxon>
        <taxon>50 kb inversion clade</taxon>
        <taxon>NPAAA clade</taxon>
        <taxon>Hologalegina</taxon>
        <taxon>IRL clade</taxon>
        <taxon>Trifolieae</taxon>
        <taxon>Trifolium</taxon>
    </lineage>
</organism>
<reference evidence="2 3" key="2">
    <citation type="journal article" date="2017" name="Front. Plant Sci.">
        <title>Gene Classification and Mining of Molecular Markers Useful in Red Clover (Trifolium pratense) Breeding.</title>
        <authorList>
            <person name="Istvanek J."/>
            <person name="Dluhosova J."/>
            <person name="Dluhos P."/>
            <person name="Patkova L."/>
            <person name="Nedelnik J."/>
            <person name="Repkova J."/>
        </authorList>
    </citation>
    <scope>NUCLEOTIDE SEQUENCE [LARGE SCALE GENOMIC DNA]</scope>
    <source>
        <strain evidence="3">cv. Tatra</strain>
        <tissue evidence="2">Young leaves</tissue>
    </source>
</reference>
<dbReference type="ExpressionAtlas" id="A0A2K3M487">
    <property type="expression patterns" value="baseline"/>
</dbReference>
<reference evidence="2 3" key="1">
    <citation type="journal article" date="2014" name="Am. J. Bot.">
        <title>Genome assembly and annotation for red clover (Trifolium pratense; Fabaceae).</title>
        <authorList>
            <person name="Istvanek J."/>
            <person name="Jaros M."/>
            <person name="Krenek A."/>
            <person name="Repkova J."/>
        </authorList>
    </citation>
    <scope>NUCLEOTIDE SEQUENCE [LARGE SCALE GENOMIC DNA]</scope>
    <source>
        <strain evidence="3">cv. Tatra</strain>
        <tissue evidence="2">Young leaves</tissue>
    </source>
</reference>
<dbReference type="InterPro" id="IPR003676">
    <property type="entry name" value="SAUR_fam"/>
</dbReference>
<dbReference type="GO" id="GO:0009733">
    <property type="term" value="P:response to auxin"/>
    <property type="evidence" value="ECO:0007669"/>
    <property type="project" value="InterPro"/>
</dbReference>
<evidence type="ECO:0000313" key="3">
    <source>
        <dbReference type="Proteomes" id="UP000236291"/>
    </source>
</evidence>
<protein>
    <recommendedName>
        <fullName evidence="4">SAUR-like auxin-responsive family protein</fullName>
    </recommendedName>
</protein>
<evidence type="ECO:0008006" key="4">
    <source>
        <dbReference type="Google" id="ProtNLM"/>
    </source>
</evidence>
<dbReference type="PANTHER" id="PTHR31374">
    <property type="entry name" value="AUXIN-INDUCED PROTEIN-LIKE-RELATED"/>
    <property type="match status" value="1"/>
</dbReference>
<gene>
    <name evidence="2" type="ORF">L195_g041677</name>
</gene>
<evidence type="ECO:0000256" key="1">
    <source>
        <dbReference type="ARBA" id="ARBA00006974"/>
    </source>
</evidence>
<proteinExistence type="inferred from homology"/>
<dbReference type="OrthoDB" id="1930622at2759"/>
<comment type="similarity">
    <text evidence="1">Belongs to the ARG7 family.</text>
</comment>
<name>A0A2K3M487_TRIPR</name>
<sequence length="122" mass="14223">MDVTKKLKLKSLISKVLKGLQFLKISKAYRRRGNYVRIIDIDDGDENATTQVPQGYFAVIAMKGEEPMRFVLELEYLRDYHFMKLLEQAKEEFGYEQKGALALPCKPQDLQKIIENRHNTTL</sequence>
<dbReference type="STRING" id="57577.A0A2K3M487"/>
<accession>A0A2K3M487</accession>
<dbReference type="EMBL" id="ASHM01049169">
    <property type="protein sequence ID" value="PNX85607.1"/>
    <property type="molecule type" value="Genomic_DNA"/>
</dbReference>
<dbReference type="Gramene" id="Tp57577_TGAC_v2_mRNA9680">
    <property type="protein sequence ID" value="Tp57577_TGAC_v2_mRNA9680"/>
    <property type="gene ID" value="Tp57577_TGAC_v2_gene9368"/>
</dbReference>
<comment type="caution">
    <text evidence="2">The sequence shown here is derived from an EMBL/GenBank/DDBJ whole genome shotgun (WGS) entry which is preliminary data.</text>
</comment>